<evidence type="ECO:0000256" key="2">
    <source>
        <dbReference type="ARBA" id="ARBA00023125"/>
    </source>
</evidence>
<sequence>MPETPPLVAGSAADHTVWLLLKLGQAVFRLCEDGLGGLGLRARHYSVLQALADNGPTVQLALGARLRIDPATMVSSLDHLERAGYVARSRDPLDRRRCVVAVTEDGRKVLGVANGRLEGLGERALAELTAAERRVLHQLLTGLASGAILPAAFDAVRNRPPTERTATPQP</sequence>
<feature type="domain" description="HTH marR-type" evidence="4">
    <location>
        <begin position="13"/>
        <end position="145"/>
    </location>
</feature>
<accession>A0ABS2TR11</accession>
<keyword evidence="6" id="KW-1185">Reference proteome</keyword>
<keyword evidence="3" id="KW-0804">Transcription</keyword>
<evidence type="ECO:0000313" key="6">
    <source>
        <dbReference type="Proteomes" id="UP000749040"/>
    </source>
</evidence>
<dbReference type="EMBL" id="JADKYB010000007">
    <property type="protein sequence ID" value="MBM9505776.1"/>
    <property type="molecule type" value="Genomic_DNA"/>
</dbReference>
<proteinExistence type="predicted"/>
<dbReference type="SMART" id="SM00347">
    <property type="entry name" value="HTH_MARR"/>
    <property type="match status" value="1"/>
</dbReference>
<dbReference type="Pfam" id="PF12802">
    <property type="entry name" value="MarR_2"/>
    <property type="match status" value="1"/>
</dbReference>
<evidence type="ECO:0000256" key="1">
    <source>
        <dbReference type="ARBA" id="ARBA00023015"/>
    </source>
</evidence>
<dbReference type="InterPro" id="IPR036390">
    <property type="entry name" value="WH_DNA-bd_sf"/>
</dbReference>
<gene>
    <name evidence="5" type="ORF">ITX44_14680</name>
</gene>
<dbReference type="InterPro" id="IPR036388">
    <property type="entry name" value="WH-like_DNA-bd_sf"/>
</dbReference>
<comment type="caution">
    <text evidence="5">The sequence shown here is derived from an EMBL/GenBank/DDBJ whole genome shotgun (WGS) entry which is preliminary data.</text>
</comment>
<keyword evidence="1" id="KW-0805">Transcription regulation</keyword>
<reference evidence="5 6" key="1">
    <citation type="submission" date="2021-01" db="EMBL/GenBank/DDBJ databases">
        <title>Streptomyces acididurans sp. nov., isolated from a peat swamp forest soil.</title>
        <authorList>
            <person name="Chantavorakit T."/>
            <person name="Duangmal K."/>
        </authorList>
    </citation>
    <scope>NUCLEOTIDE SEQUENCE [LARGE SCALE GENOMIC DNA]</scope>
    <source>
        <strain evidence="5 6">KK5PA1</strain>
    </source>
</reference>
<dbReference type="PANTHER" id="PTHR33164:SF43">
    <property type="entry name" value="HTH-TYPE TRANSCRIPTIONAL REPRESSOR YETL"/>
    <property type="match status" value="1"/>
</dbReference>
<dbReference type="PROSITE" id="PS50995">
    <property type="entry name" value="HTH_MARR_2"/>
    <property type="match status" value="1"/>
</dbReference>
<protein>
    <submittedName>
        <fullName evidence="5">Winged helix-turn-helix transcriptional regulator</fullName>
    </submittedName>
</protein>
<evidence type="ECO:0000256" key="3">
    <source>
        <dbReference type="ARBA" id="ARBA00023163"/>
    </source>
</evidence>
<dbReference type="SUPFAM" id="SSF46785">
    <property type="entry name" value="Winged helix' DNA-binding domain"/>
    <property type="match status" value="1"/>
</dbReference>
<name>A0ABS2TR11_9ACTN</name>
<keyword evidence="2" id="KW-0238">DNA-binding</keyword>
<dbReference type="PRINTS" id="PR00598">
    <property type="entry name" value="HTHMARR"/>
</dbReference>
<dbReference type="Gene3D" id="1.10.10.10">
    <property type="entry name" value="Winged helix-like DNA-binding domain superfamily/Winged helix DNA-binding domain"/>
    <property type="match status" value="1"/>
</dbReference>
<dbReference type="PANTHER" id="PTHR33164">
    <property type="entry name" value="TRANSCRIPTIONAL REGULATOR, MARR FAMILY"/>
    <property type="match status" value="1"/>
</dbReference>
<dbReference type="RefSeq" id="WP_205357653.1">
    <property type="nucleotide sequence ID" value="NZ_JADKYB010000007.1"/>
</dbReference>
<dbReference type="PROSITE" id="PS01117">
    <property type="entry name" value="HTH_MARR_1"/>
    <property type="match status" value="1"/>
</dbReference>
<dbReference type="InterPro" id="IPR023187">
    <property type="entry name" value="Tscrpt_reg_MarR-type_CS"/>
</dbReference>
<evidence type="ECO:0000259" key="4">
    <source>
        <dbReference type="PROSITE" id="PS50995"/>
    </source>
</evidence>
<dbReference type="InterPro" id="IPR000835">
    <property type="entry name" value="HTH_MarR-typ"/>
</dbReference>
<organism evidence="5 6">
    <name type="scientific">Actinacidiphila acididurans</name>
    <dbReference type="NCBI Taxonomy" id="2784346"/>
    <lineage>
        <taxon>Bacteria</taxon>
        <taxon>Bacillati</taxon>
        <taxon>Actinomycetota</taxon>
        <taxon>Actinomycetes</taxon>
        <taxon>Kitasatosporales</taxon>
        <taxon>Streptomycetaceae</taxon>
        <taxon>Actinacidiphila</taxon>
    </lineage>
</organism>
<dbReference type="Proteomes" id="UP000749040">
    <property type="component" value="Unassembled WGS sequence"/>
</dbReference>
<dbReference type="InterPro" id="IPR039422">
    <property type="entry name" value="MarR/SlyA-like"/>
</dbReference>
<evidence type="ECO:0000313" key="5">
    <source>
        <dbReference type="EMBL" id="MBM9505776.1"/>
    </source>
</evidence>